<organism evidence="4 5">
    <name type="scientific">Actinokineospora guangxiensis</name>
    <dbReference type="NCBI Taxonomy" id="1490288"/>
    <lineage>
        <taxon>Bacteria</taxon>
        <taxon>Bacillati</taxon>
        <taxon>Actinomycetota</taxon>
        <taxon>Actinomycetes</taxon>
        <taxon>Pseudonocardiales</taxon>
        <taxon>Pseudonocardiaceae</taxon>
        <taxon>Actinokineospora</taxon>
    </lineage>
</organism>
<keyword evidence="2 4" id="KW-0067">ATP-binding</keyword>
<dbReference type="InterPro" id="IPR027417">
    <property type="entry name" value="P-loop_NTPase"/>
</dbReference>
<reference evidence="5" key="1">
    <citation type="journal article" date="2019" name="Int. J. Syst. Evol. Microbiol.">
        <title>The Global Catalogue of Microorganisms (GCM) 10K type strain sequencing project: providing services to taxonomists for standard genome sequencing and annotation.</title>
        <authorList>
            <consortium name="The Broad Institute Genomics Platform"/>
            <consortium name="The Broad Institute Genome Sequencing Center for Infectious Disease"/>
            <person name="Wu L."/>
            <person name="Ma J."/>
        </authorList>
    </citation>
    <scope>NUCLEOTIDE SEQUENCE [LARGE SCALE GENOMIC DNA]</scope>
    <source>
        <strain evidence="5">CCUG 59778</strain>
    </source>
</reference>
<dbReference type="Gene3D" id="3.40.50.300">
    <property type="entry name" value="P-loop containing nucleotide triphosphate hydrolases"/>
    <property type="match status" value="1"/>
</dbReference>
<sequence>MNSAFIGRDHPARVLRAEVDRVRDSHGGLVLVAGEAGIGKTTLVTTAADEARRQGTLVLSGSCWDSDSVPGLWPWVQVVRALRRAASPEQWARAESAAGAALAALLGEQRGETPEFPVFDAVTTALVAVSQDRPVMVVLDDLHWADPASVKLLAFAAQHAWFERLLMVGTYRDVELEAAGHPLEPLIFPLVAKATTLTLTGLTADEVGDLIALTGVDRPDPALVAEVHRRTGGNPFFVEQTARLWHGSGAVAVPPGVRDAVQRRLAALPAETRALLATAAALGREFDSALLAAATGNTRVERTLARAVTARLVAPVDQGRYTFVHDLVRESLDEAADDRRAVHAAVARALDADSALAAAVFPADRARHAHLGVPDYPAERAVELLVAAARDAIARLAMEEAVAHLRRAVPLAEPERKVFVLVELGGCQLRNHENERGWGALREAAELARGLDSDQPLVRAAVTLYQHGPPTTSRLTNDTVREAHRRITGRAEPDTDTPLEAVFRELVVKATARARTGDDDDALSMGLWAQHDLALGLGTARERLDLITELTRLAATTDDSDMEWFAASMRWVALLELGDPAYLEQFRDTMALRDASPRNALSAGIDETIIFTLTGRFAEAGAHLDGYTADDMPDWYQMLGYMRWLWLMRQGRYAEAPAVVAERMAGFEHPEVLRAITDVETGRVEAALRRVRATVAKGETFLSHERPLWLRLLAHTAALARDTELIKLARKELSDHSGGWLVAYYGFDVSGPVDLWLGALHVAERKWDDAIAHLGAAVASAEAMEARPWSVDARAWLARAHAGRAADATDPASRAADESARDTLITGVAADAARLGMTQYADTASATETAPTPPPASVPRFSRDGEVWTLAYDGVAVHMPDAKGLRDLHTLLANPGADIPAAELVGAPAVAAVTTAGADDVLDDRAKAEFRARLSRLDTEIDNATALGNDRRAATLDTERAALLDHLRLAAGLSGRTRRLGDESERARKAVTARIRDTIRKLRELHPPLAAHLRETVTTGTACRYDGAVAWRLR</sequence>
<dbReference type="SUPFAM" id="SSF52540">
    <property type="entry name" value="P-loop containing nucleoside triphosphate hydrolases"/>
    <property type="match status" value="1"/>
</dbReference>
<dbReference type="Pfam" id="PF13191">
    <property type="entry name" value="AAA_16"/>
    <property type="match status" value="1"/>
</dbReference>
<keyword evidence="1" id="KW-0547">Nucleotide-binding</keyword>
<accession>A0ABW0EMU1</accession>
<evidence type="ECO:0000259" key="3">
    <source>
        <dbReference type="Pfam" id="PF13191"/>
    </source>
</evidence>
<name>A0ABW0EMU1_9PSEU</name>
<proteinExistence type="predicted"/>
<dbReference type="RefSeq" id="WP_378247845.1">
    <property type="nucleotide sequence ID" value="NZ_JBHSKF010000005.1"/>
</dbReference>
<evidence type="ECO:0000256" key="2">
    <source>
        <dbReference type="ARBA" id="ARBA00022840"/>
    </source>
</evidence>
<feature type="domain" description="Orc1-like AAA ATPase" evidence="3">
    <location>
        <begin position="5"/>
        <end position="168"/>
    </location>
</feature>
<dbReference type="PANTHER" id="PTHR16305">
    <property type="entry name" value="TESTICULAR SOLUBLE ADENYLYL CYCLASE"/>
    <property type="match status" value="1"/>
</dbReference>
<evidence type="ECO:0000313" key="4">
    <source>
        <dbReference type="EMBL" id="MFC5288172.1"/>
    </source>
</evidence>
<dbReference type="PANTHER" id="PTHR16305:SF35">
    <property type="entry name" value="TRANSCRIPTIONAL ACTIVATOR DOMAIN"/>
    <property type="match status" value="1"/>
</dbReference>
<protein>
    <submittedName>
        <fullName evidence="4">ATP-binding protein</fullName>
    </submittedName>
</protein>
<keyword evidence="5" id="KW-1185">Reference proteome</keyword>
<dbReference type="GO" id="GO:0005524">
    <property type="term" value="F:ATP binding"/>
    <property type="evidence" value="ECO:0007669"/>
    <property type="project" value="UniProtKB-KW"/>
</dbReference>
<gene>
    <name evidence="4" type="ORF">ACFPM7_14020</name>
</gene>
<evidence type="ECO:0000313" key="5">
    <source>
        <dbReference type="Proteomes" id="UP001596157"/>
    </source>
</evidence>
<dbReference type="EMBL" id="JBHSKF010000005">
    <property type="protein sequence ID" value="MFC5288172.1"/>
    <property type="molecule type" value="Genomic_DNA"/>
</dbReference>
<evidence type="ECO:0000256" key="1">
    <source>
        <dbReference type="ARBA" id="ARBA00022741"/>
    </source>
</evidence>
<dbReference type="InterPro" id="IPR041664">
    <property type="entry name" value="AAA_16"/>
</dbReference>
<dbReference type="Proteomes" id="UP001596157">
    <property type="component" value="Unassembled WGS sequence"/>
</dbReference>
<comment type="caution">
    <text evidence="4">The sequence shown here is derived from an EMBL/GenBank/DDBJ whole genome shotgun (WGS) entry which is preliminary data.</text>
</comment>